<name>A0A328YCQ7_9FLAO</name>
<accession>A0A328YCQ7</accession>
<evidence type="ECO:0008006" key="3">
    <source>
        <dbReference type="Google" id="ProtNLM"/>
    </source>
</evidence>
<gene>
    <name evidence="1" type="ORF">CLV55_106174</name>
</gene>
<proteinExistence type="predicted"/>
<dbReference type="AlphaFoldDB" id="A0A328YCQ7"/>
<protein>
    <recommendedName>
        <fullName evidence="3">Outer membrane protein with beta-barrel domain</fullName>
    </recommendedName>
</protein>
<evidence type="ECO:0000313" key="2">
    <source>
        <dbReference type="Proteomes" id="UP000248840"/>
    </source>
</evidence>
<reference evidence="1 2" key="1">
    <citation type="submission" date="2018-06" db="EMBL/GenBank/DDBJ databases">
        <title>Genomic Encyclopedia of Archaeal and Bacterial Type Strains, Phase II (KMG-II): from individual species to whole genera.</title>
        <authorList>
            <person name="Goeker M."/>
        </authorList>
    </citation>
    <scope>NUCLEOTIDE SEQUENCE [LARGE SCALE GENOMIC DNA]</scope>
    <source>
        <strain evidence="1 2">DSM 25663</strain>
    </source>
</reference>
<dbReference type="EMBL" id="QLSZ01000006">
    <property type="protein sequence ID" value="RAR71821.1"/>
    <property type="molecule type" value="Genomic_DNA"/>
</dbReference>
<sequence>MRYFHESISSLIYCRVFIFLMPSFSQETSNKWKFAFQLDNRFSSIRGKEVTVFGGKVGVQYRKLTRFGLGGSIVMNPVYIEYFNRKVNAQETNKISFWYVSIFNDWILYKNKKWECFATEQVGFGRPNFTKEINNDVVSDVDVAVYVNEISGQVNYKIVPWIGVGAGIGHRNLLNKKSVLNTTFDAPIYIAKIILYPDFFFKKL</sequence>
<comment type="caution">
    <text evidence="1">The sequence shown here is derived from an EMBL/GenBank/DDBJ whole genome shotgun (WGS) entry which is preliminary data.</text>
</comment>
<dbReference type="OrthoDB" id="1369748at2"/>
<keyword evidence="2" id="KW-1185">Reference proteome</keyword>
<organism evidence="1 2">
    <name type="scientific">Flavobacterium aciduliphilum</name>
    <dbReference type="NCBI Taxonomy" id="1101402"/>
    <lineage>
        <taxon>Bacteria</taxon>
        <taxon>Pseudomonadati</taxon>
        <taxon>Bacteroidota</taxon>
        <taxon>Flavobacteriia</taxon>
        <taxon>Flavobacteriales</taxon>
        <taxon>Flavobacteriaceae</taxon>
        <taxon>Flavobacterium</taxon>
    </lineage>
</organism>
<dbReference type="Proteomes" id="UP000248840">
    <property type="component" value="Unassembled WGS sequence"/>
</dbReference>
<evidence type="ECO:0000313" key="1">
    <source>
        <dbReference type="EMBL" id="RAR71821.1"/>
    </source>
</evidence>